<proteinExistence type="predicted"/>
<dbReference type="EMBL" id="CYYA01000001">
    <property type="protein sequence ID" value="CUM73084.1"/>
    <property type="molecule type" value="Genomic_DNA"/>
</dbReference>
<reference evidence="1 2" key="1">
    <citation type="submission" date="2015-09" db="EMBL/GenBank/DDBJ databases">
        <authorList>
            <consortium name="Pathogen Informatics"/>
        </authorList>
    </citation>
    <scope>NUCLEOTIDE SEQUENCE [LARGE SCALE GENOMIC DNA]</scope>
    <source>
        <strain evidence="1 2">2789STDY5608891</strain>
    </source>
</reference>
<evidence type="ECO:0000313" key="2">
    <source>
        <dbReference type="Proteomes" id="UP000095492"/>
    </source>
</evidence>
<name>A0A173R4Z9_EUBRA</name>
<protein>
    <submittedName>
        <fullName evidence="1">Uncharacterized protein</fullName>
    </submittedName>
</protein>
<dbReference type="STRING" id="39490.ERS852448_00213"/>
<gene>
    <name evidence="1" type="ORF">ERS852448_00213</name>
</gene>
<organism evidence="1 2">
    <name type="scientific">Eubacterium ramulus</name>
    <dbReference type="NCBI Taxonomy" id="39490"/>
    <lineage>
        <taxon>Bacteria</taxon>
        <taxon>Bacillati</taxon>
        <taxon>Bacillota</taxon>
        <taxon>Clostridia</taxon>
        <taxon>Eubacteriales</taxon>
        <taxon>Eubacteriaceae</taxon>
        <taxon>Eubacterium</taxon>
    </lineage>
</organism>
<dbReference type="AlphaFoldDB" id="A0A173R4Z9"/>
<dbReference type="Proteomes" id="UP000095492">
    <property type="component" value="Unassembled WGS sequence"/>
</dbReference>
<accession>A0A173R4Z9</accession>
<evidence type="ECO:0000313" key="1">
    <source>
        <dbReference type="EMBL" id="CUM73084.1"/>
    </source>
</evidence>
<sequence length="54" mass="6241">MIFKWMNESEISIEGDRIEITAPPKTDFFCGSIFMNIFLLNIKLLKIFGTGNKK</sequence>